<comment type="caution">
    <text evidence="5">The sequence shown here is derived from an EMBL/GenBank/DDBJ whole genome shotgun (WGS) entry which is preliminary data.</text>
</comment>
<dbReference type="RefSeq" id="WP_172932242.1">
    <property type="nucleotide sequence ID" value="NZ_JAECSB010000095.1"/>
</dbReference>
<evidence type="ECO:0000256" key="3">
    <source>
        <dbReference type="SAM" id="MobiDB-lite"/>
    </source>
</evidence>
<dbReference type="Proteomes" id="UP000627573">
    <property type="component" value="Unassembled WGS sequence"/>
</dbReference>
<feature type="region of interest" description="Disordered" evidence="3">
    <location>
        <begin position="1"/>
        <end position="22"/>
    </location>
</feature>
<dbReference type="PANTHER" id="PTHR37042:SF4">
    <property type="entry name" value="OUTER MEMBRANE PROTEIN RV1973"/>
    <property type="match status" value="1"/>
</dbReference>
<name>A0A8I0ZVG3_RHOER</name>
<feature type="compositionally biased region" description="Pro residues" evidence="3">
    <location>
        <begin position="7"/>
        <end position="18"/>
    </location>
</feature>
<gene>
    <name evidence="5" type="ORF">I3517_29515</name>
</gene>
<sequence length="184" mass="20150">MTETPQPQTPDSPTPESPTPTIVEKPKRLRKQTLLIVAGVLVVVAALGWGAFATWQKSADEDARTSALDSGRQFATDLATYNFQNLDQNLSVVRDNSVGEFAGQYAQVAANLQNMIVQYQATSSAQIISAGLASSDRDNAEVLVFLDQTITNTNSPDPRIDRNRMQLSLVREDGEWKLSNVQLL</sequence>
<keyword evidence="4" id="KW-0812">Transmembrane</keyword>
<evidence type="ECO:0000256" key="1">
    <source>
        <dbReference type="ARBA" id="ARBA00004370"/>
    </source>
</evidence>
<dbReference type="GO" id="GO:0016020">
    <property type="term" value="C:membrane"/>
    <property type="evidence" value="ECO:0007669"/>
    <property type="project" value="UniProtKB-SubCell"/>
</dbReference>
<evidence type="ECO:0000256" key="2">
    <source>
        <dbReference type="ARBA" id="ARBA00023136"/>
    </source>
</evidence>
<accession>A0A8I0ZVG3</accession>
<dbReference type="AlphaFoldDB" id="A0A8I0ZVG3"/>
<protein>
    <recommendedName>
        <fullName evidence="7">Mce-associated membrane protein</fullName>
    </recommendedName>
</protein>
<evidence type="ECO:0008006" key="7">
    <source>
        <dbReference type="Google" id="ProtNLM"/>
    </source>
</evidence>
<dbReference type="EMBL" id="JAECSB010000095">
    <property type="protein sequence ID" value="MBH5146749.1"/>
    <property type="molecule type" value="Genomic_DNA"/>
</dbReference>
<proteinExistence type="predicted"/>
<comment type="subcellular location">
    <subcellularLocation>
        <location evidence="1">Membrane</location>
    </subcellularLocation>
</comment>
<evidence type="ECO:0000313" key="6">
    <source>
        <dbReference type="Proteomes" id="UP000627573"/>
    </source>
</evidence>
<keyword evidence="2 4" id="KW-0472">Membrane</keyword>
<evidence type="ECO:0000256" key="4">
    <source>
        <dbReference type="SAM" id="Phobius"/>
    </source>
</evidence>
<organism evidence="5 6">
    <name type="scientific">Rhodococcus erythropolis</name>
    <name type="common">Arthrobacter picolinophilus</name>
    <dbReference type="NCBI Taxonomy" id="1833"/>
    <lineage>
        <taxon>Bacteria</taxon>
        <taxon>Bacillati</taxon>
        <taxon>Actinomycetota</taxon>
        <taxon>Actinomycetes</taxon>
        <taxon>Mycobacteriales</taxon>
        <taxon>Nocardiaceae</taxon>
        <taxon>Rhodococcus</taxon>
        <taxon>Rhodococcus erythropolis group</taxon>
    </lineage>
</organism>
<dbReference type="PANTHER" id="PTHR37042">
    <property type="entry name" value="OUTER MEMBRANE PROTEIN RV1973"/>
    <property type="match status" value="1"/>
</dbReference>
<keyword evidence="4" id="KW-1133">Transmembrane helix</keyword>
<feature type="transmembrane region" description="Helical" evidence="4">
    <location>
        <begin position="34"/>
        <end position="55"/>
    </location>
</feature>
<evidence type="ECO:0000313" key="5">
    <source>
        <dbReference type="EMBL" id="MBH5146749.1"/>
    </source>
</evidence>
<keyword evidence="6" id="KW-1185">Reference proteome</keyword>
<reference evidence="5 6" key="1">
    <citation type="submission" date="2020-12" db="EMBL/GenBank/DDBJ databases">
        <title>Draft genome sequence of furan degrading bacterial strain FUR100.</title>
        <authorList>
            <person name="Woiski C."/>
        </authorList>
    </citation>
    <scope>NUCLEOTIDE SEQUENCE [LARGE SCALE GENOMIC DNA]</scope>
    <source>
        <strain evidence="5 6">FUR100</strain>
    </source>
</reference>